<dbReference type="RefSeq" id="WP_204286681.1">
    <property type="nucleotide sequence ID" value="NZ_BAABEJ010000014.1"/>
</dbReference>
<protein>
    <recommendedName>
        <fullName evidence="2">Glycosyl hydrolase family 13 catalytic domain-containing protein</fullName>
    </recommendedName>
</protein>
<dbReference type="Gene3D" id="3.20.20.80">
    <property type="entry name" value="Glycosidases"/>
    <property type="match status" value="1"/>
</dbReference>
<dbReference type="PANTHER" id="PTHR10357:SF179">
    <property type="entry name" value="NEUTRAL AND BASIC AMINO ACID TRANSPORT PROTEIN RBAT"/>
    <property type="match status" value="1"/>
</dbReference>
<accession>A0ABQ4FFZ4</accession>
<dbReference type="EMBL" id="BOOB01000027">
    <property type="protein sequence ID" value="GIH33755.1"/>
    <property type="molecule type" value="Genomic_DNA"/>
</dbReference>
<name>A0ABQ4FFZ4_9ACTN</name>
<evidence type="ECO:0000313" key="4">
    <source>
        <dbReference type="Proteomes" id="UP000651728"/>
    </source>
</evidence>
<dbReference type="PANTHER" id="PTHR10357">
    <property type="entry name" value="ALPHA-AMYLASE FAMILY MEMBER"/>
    <property type="match status" value="1"/>
</dbReference>
<proteinExistence type="predicted"/>
<evidence type="ECO:0000256" key="1">
    <source>
        <dbReference type="SAM" id="MobiDB-lite"/>
    </source>
</evidence>
<feature type="domain" description="Glycosyl hydrolase family 13 catalytic" evidence="2">
    <location>
        <begin position="2"/>
        <end position="102"/>
    </location>
</feature>
<gene>
    <name evidence="3" type="ORF">Mam01_39190</name>
</gene>
<keyword evidence="4" id="KW-1185">Reference proteome</keyword>
<dbReference type="SUPFAM" id="SSF51445">
    <property type="entry name" value="(Trans)glycosidases"/>
    <property type="match status" value="1"/>
</dbReference>
<feature type="compositionally biased region" description="Polar residues" evidence="1">
    <location>
        <begin position="173"/>
        <end position="192"/>
    </location>
</feature>
<dbReference type="Proteomes" id="UP000651728">
    <property type="component" value="Unassembled WGS sequence"/>
</dbReference>
<sequence length="192" mass="20728">MALPGSVYVYQGEELGLWEVEDIPDDLREDLIWARSGHTDPGRDGCRVPLPWSGTEPPFGYGTGEPWLPQPAGWRDLTVEAQQRDPGSMLCLYRSALHLRRELLGEGAMTWLPAGNDVIAFRRDSGLVCVVNFGAEPVPFPVRGSVVLASATPPSGSRRRPFERAVPAGDGTRATSAYSQVLRSGAHSSASG</sequence>
<dbReference type="InterPro" id="IPR006047">
    <property type="entry name" value="GH13_cat_dom"/>
</dbReference>
<dbReference type="Pfam" id="PF00128">
    <property type="entry name" value="Alpha-amylase"/>
    <property type="match status" value="1"/>
</dbReference>
<reference evidence="3 4" key="1">
    <citation type="submission" date="2021-01" db="EMBL/GenBank/DDBJ databases">
        <title>Whole genome shotgun sequence of Microbispora amethystogenes NBRC 101907.</title>
        <authorList>
            <person name="Komaki H."/>
            <person name="Tamura T."/>
        </authorList>
    </citation>
    <scope>NUCLEOTIDE SEQUENCE [LARGE SCALE GENOMIC DNA]</scope>
    <source>
        <strain evidence="3 4">NBRC 101907</strain>
    </source>
</reference>
<comment type="caution">
    <text evidence="3">The sequence shown here is derived from an EMBL/GenBank/DDBJ whole genome shotgun (WGS) entry which is preliminary data.</text>
</comment>
<dbReference type="InterPro" id="IPR017853">
    <property type="entry name" value="GH"/>
</dbReference>
<evidence type="ECO:0000259" key="2">
    <source>
        <dbReference type="Pfam" id="PF00128"/>
    </source>
</evidence>
<evidence type="ECO:0000313" key="3">
    <source>
        <dbReference type="EMBL" id="GIH33755.1"/>
    </source>
</evidence>
<organism evidence="3 4">
    <name type="scientific">Microbispora amethystogenes</name>
    <dbReference type="NCBI Taxonomy" id="1427754"/>
    <lineage>
        <taxon>Bacteria</taxon>
        <taxon>Bacillati</taxon>
        <taxon>Actinomycetota</taxon>
        <taxon>Actinomycetes</taxon>
        <taxon>Streptosporangiales</taxon>
        <taxon>Streptosporangiaceae</taxon>
        <taxon>Microbispora</taxon>
    </lineage>
</organism>
<feature type="region of interest" description="Disordered" evidence="1">
    <location>
        <begin position="151"/>
        <end position="192"/>
    </location>
</feature>